<organism evidence="2">
    <name type="scientific">Spodoptera frugiperda</name>
    <name type="common">Fall armyworm</name>
    <dbReference type="NCBI Taxonomy" id="7108"/>
    <lineage>
        <taxon>Eukaryota</taxon>
        <taxon>Metazoa</taxon>
        <taxon>Ecdysozoa</taxon>
        <taxon>Arthropoda</taxon>
        <taxon>Hexapoda</taxon>
        <taxon>Insecta</taxon>
        <taxon>Pterygota</taxon>
        <taxon>Neoptera</taxon>
        <taxon>Endopterygota</taxon>
        <taxon>Lepidoptera</taxon>
        <taxon>Glossata</taxon>
        <taxon>Ditrysia</taxon>
        <taxon>Noctuoidea</taxon>
        <taxon>Noctuidae</taxon>
        <taxon>Amphipyrinae</taxon>
        <taxon>Spodoptera</taxon>
    </lineage>
</organism>
<protein>
    <submittedName>
        <fullName evidence="2">SFRICE_037975</fullName>
    </submittedName>
</protein>
<feature type="region of interest" description="Disordered" evidence="1">
    <location>
        <begin position="1"/>
        <end position="33"/>
    </location>
</feature>
<name>A0A2H1W628_SPOFR</name>
<feature type="compositionally biased region" description="Pro residues" evidence="1">
    <location>
        <begin position="19"/>
        <end position="29"/>
    </location>
</feature>
<accession>A0A2H1W628</accession>
<evidence type="ECO:0000256" key="1">
    <source>
        <dbReference type="SAM" id="MobiDB-lite"/>
    </source>
</evidence>
<proteinExistence type="predicted"/>
<reference evidence="2" key="1">
    <citation type="submission" date="2016-07" db="EMBL/GenBank/DDBJ databases">
        <authorList>
            <person name="Bretaudeau A."/>
        </authorList>
    </citation>
    <scope>NUCLEOTIDE SEQUENCE</scope>
    <source>
        <strain evidence="2">Rice</strain>
        <tissue evidence="2">Whole body</tissue>
    </source>
</reference>
<gene>
    <name evidence="2" type="ORF">SFRICE_037975</name>
</gene>
<dbReference type="EMBL" id="ODYU01006547">
    <property type="protein sequence ID" value="SOQ48487.1"/>
    <property type="molecule type" value="Genomic_DNA"/>
</dbReference>
<evidence type="ECO:0000313" key="2">
    <source>
        <dbReference type="EMBL" id="SOQ48487.1"/>
    </source>
</evidence>
<dbReference type="AlphaFoldDB" id="A0A2H1W628"/>
<feature type="compositionally biased region" description="Acidic residues" evidence="1">
    <location>
        <begin position="1"/>
        <end position="11"/>
    </location>
</feature>
<sequence length="155" mass="18254">MNEIEYDEEGYVDVNSLPLRPPQPMVPPERPVRRPWHPVMWDDSLNTMPPQEQRETDEVPRRWESPYITYAEAHRLKNPRGLIDFDPPEEMVSSVTLAIIVSPQPQSREYPHKQRIRNLRRLIADGKVKPTPETLIFFLCNKFAVSDERQKKVVL</sequence>